<proteinExistence type="predicted"/>
<dbReference type="Gene3D" id="3.40.50.2300">
    <property type="match status" value="1"/>
</dbReference>
<name>A0AAW9NRC8_9BACL</name>
<organism evidence="1 2">
    <name type="scientific">Metasolibacillus meyeri</name>
    <dbReference type="NCBI Taxonomy" id="1071052"/>
    <lineage>
        <taxon>Bacteria</taxon>
        <taxon>Bacillati</taxon>
        <taxon>Bacillota</taxon>
        <taxon>Bacilli</taxon>
        <taxon>Bacillales</taxon>
        <taxon>Caryophanaceae</taxon>
        <taxon>Metasolibacillus</taxon>
    </lineage>
</organism>
<reference evidence="1 2" key="1">
    <citation type="submission" date="2023-03" db="EMBL/GenBank/DDBJ databases">
        <title>Bacillus Genome Sequencing.</title>
        <authorList>
            <person name="Dunlap C."/>
        </authorList>
    </citation>
    <scope>NUCLEOTIDE SEQUENCE [LARGE SCALE GENOMIC DNA]</scope>
    <source>
        <strain evidence="1 2">B-59205</strain>
    </source>
</reference>
<dbReference type="RefSeq" id="WP_326121622.1">
    <property type="nucleotide sequence ID" value="NZ_JARSFG010000003.1"/>
</dbReference>
<dbReference type="Proteomes" id="UP001344888">
    <property type="component" value="Unassembled WGS sequence"/>
</dbReference>
<evidence type="ECO:0008006" key="3">
    <source>
        <dbReference type="Google" id="ProtNLM"/>
    </source>
</evidence>
<evidence type="ECO:0000313" key="1">
    <source>
        <dbReference type="EMBL" id="MEC1177316.1"/>
    </source>
</evidence>
<sequence length="222" mass="26008">MKQKFKVGILDDDSSKITQIITMLLYGMLGASPEKKARYKDYELIPYEIKLQEDIQDIISEVFEQKLDCILIDYKLSSYAITDFTGVEIAKILGEEIYDFPIFILTSYEDDLFTKEIYNAYQVFDFDRYLTEPAERIELNCKIIEQILKSTKQREQWEKEIVKLLPLSGKSEEIDSRILELDNKLERSISGKYSISKKIKKDLNTNKLNELIDRIDDILGED</sequence>
<comment type="caution">
    <text evidence="1">The sequence shown here is derived from an EMBL/GenBank/DDBJ whole genome shotgun (WGS) entry which is preliminary data.</text>
</comment>
<gene>
    <name evidence="1" type="ORF">P9B03_02370</name>
</gene>
<keyword evidence="2" id="KW-1185">Reference proteome</keyword>
<evidence type="ECO:0000313" key="2">
    <source>
        <dbReference type="Proteomes" id="UP001344888"/>
    </source>
</evidence>
<dbReference type="EMBL" id="JARSFG010000003">
    <property type="protein sequence ID" value="MEC1177316.1"/>
    <property type="molecule type" value="Genomic_DNA"/>
</dbReference>
<protein>
    <recommendedName>
        <fullName evidence="3">Response regulator</fullName>
    </recommendedName>
</protein>
<accession>A0AAW9NRC8</accession>
<dbReference type="AlphaFoldDB" id="A0AAW9NRC8"/>
<dbReference type="SUPFAM" id="SSF52172">
    <property type="entry name" value="CheY-like"/>
    <property type="match status" value="1"/>
</dbReference>
<dbReference type="InterPro" id="IPR011006">
    <property type="entry name" value="CheY-like_superfamily"/>
</dbReference>